<sequence length="269" mass="29445">MTGTHPFDDAVQLDAIDAEVWRGRTHPEWANMVGPFGGITTAVIVRAIETHPDRIGEPLALTVNFAAPVADGAFDLSLRVVRTNRTNQHWYVDLRQQGETKATATAVFATVRDSWADTEARPPSAPPPESIAPTGMGHVVRWADLYDMRFVEGPIPAADGPPSASSTTTLWARDRAQRPIDYPALAALSDVFYPRVFLRRGAVMPAGTISLTTYFLADRHQLDAVGGDYLLATAHAHRFSGGYFDQSAQLWTRDGVLMATSHQIVYFKG</sequence>
<dbReference type="RefSeq" id="WP_085245223.1">
    <property type="nucleotide sequence ID" value="NZ_LQPN01000050.1"/>
</dbReference>
<evidence type="ECO:0000259" key="1">
    <source>
        <dbReference type="Pfam" id="PF13622"/>
    </source>
</evidence>
<evidence type="ECO:0000313" key="3">
    <source>
        <dbReference type="EMBL" id="ORW45595.1"/>
    </source>
</evidence>
<dbReference type="AlphaFoldDB" id="A0A1X2A9E6"/>
<dbReference type="Gene3D" id="2.40.160.210">
    <property type="entry name" value="Acyl-CoA thioesterase, double hotdog domain"/>
    <property type="match status" value="1"/>
</dbReference>
<dbReference type="PANTHER" id="PTHR38110:SF1">
    <property type="entry name" value="THIOESTERASE DOMAIN-CONTAINING PROTEIN"/>
    <property type="match status" value="1"/>
</dbReference>
<feature type="domain" description="Acyl-CoA thioesterase-like N-terminal HotDog" evidence="1">
    <location>
        <begin position="27"/>
        <end position="109"/>
    </location>
</feature>
<dbReference type="InterPro" id="IPR049449">
    <property type="entry name" value="TesB_ACOT8-like_N"/>
</dbReference>
<accession>A0A1X2A9E6</accession>
<dbReference type="InterPro" id="IPR042171">
    <property type="entry name" value="Acyl-CoA_hotdog"/>
</dbReference>
<dbReference type="STRING" id="767916.AWB91_08735"/>
<reference evidence="3 4" key="1">
    <citation type="journal article" date="2015" name="Emerg. Microbes Infect.">
        <title>Characterization of 17 strains belonging to the Mycobacterium simiae complex and description of Mycobacterium paraense sp. nov.</title>
        <authorList>
            <person name="Fusco da Costa A.R."/>
            <person name="Fedrizzi T."/>
            <person name="Lopes M.L."/>
            <person name="Pecorari M."/>
            <person name="Oliveira da Costa W.L."/>
            <person name="Giacobazzi E."/>
            <person name="da Costa Bahia J.R."/>
            <person name="De Sanctis V."/>
            <person name="Batista Lima K.V."/>
            <person name="Bertorelli R."/>
            <person name="Grottola A."/>
            <person name="Fabio A."/>
            <person name="Mariottini A."/>
            <person name="Ferretti P."/>
            <person name="Di Leva F."/>
            <person name="Fregni Serpini G."/>
            <person name="Tagliazucchi S."/>
            <person name="Rumpianesi F."/>
            <person name="Jousson O."/>
            <person name="Segata N."/>
            <person name="Tortoli E."/>
        </authorList>
    </citation>
    <scope>NUCLEOTIDE SEQUENCE [LARGE SCALE GENOMIC DNA]</scope>
    <source>
        <strain evidence="3 4">IEC33</strain>
    </source>
</reference>
<evidence type="ECO:0000259" key="2">
    <source>
        <dbReference type="Pfam" id="PF20789"/>
    </source>
</evidence>
<comment type="caution">
    <text evidence="3">The sequence shown here is derived from an EMBL/GenBank/DDBJ whole genome shotgun (WGS) entry which is preliminary data.</text>
</comment>
<gene>
    <name evidence="3" type="ORF">AWB90_15525</name>
</gene>
<dbReference type="Pfam" id="PF20789">
    <property type="entry name" value="4HBT_3C"/>
    <property type="match status" value="1"/>
</dbReference>
<dbReference type="InterPro" id="IPR029069">
    <property type="entry name" value="HotDog_dom_sf"/>
</dbReference>
<organism evidence="3 4">
    <name type="scientific">Mycobacterium paraense</name>
    <dbReference type="NCBI Taxonomy" id="767916"/>
    <lineage>
        <taxon>Bacteria</taxon>
        <taxon>Bacillati</taxon>
        <taxon>Actinomycetota</taxon>
        <taxon>Actinomycetes</taxon>
        <taxon>Mycobacteriales</taxon>
        <taxon>Mycobacteriaceae</taxon>
        <taxon>Mycobacterium</taxon>
        <taxon>Mycobacterium simiae complex</taxon>
    </lineage>
</organism>
<dbReference type="SUPFAM" id="SSF54637">
    <property type="entry name" value="Thioesterase/thiol ester dehydrase-isomerase"/>
    <property type="match status" value="2"/>
</dbReference>
<dbReference type="InterPro" id="IPR049450">
    <property type="entry name" value="ACOT8-like_C"/>
</dbReference>
<name>A0A1X2A9E6_9MYCO</name>
<proteinExistence type="predicted"/>
<dbReference type="OrthoDB" id="4370297at2"/>
<protein>
    <submittedName>
        <fullName evidence="3">Acyl-CoA thioesterase</fullName>
    </submittedName>
</protein>
<evidence type="ECO:0000313" key="4">
    <source>
        <dbReference type="Proteomes" id="UP000193285"/>
    </source>
</evidence>
<feature type="domain" description="Acyl-CoA thioesterase-like C-terminal" evidence="2">
    <location>
        <begin position="131"/>
        <end position="266"/>
    </location>
</feature>
<dbReference type="EMBL" id="LQPN01000050">
    <property type="protein sequence ID" value="ORW45595.1"/>
    <property type="molecule type" value="Genomic_DNA"/>
</dbReference>
<dbReference type="InterPro" id="IPR052389">
    <property type="entry name" value="Sec_Metab_Biosynth-Assoc"/>
</dbReference>
<dbReference type="PANTHER" id="PTHR38110">
    <property type="entry name" value="CHROMOSOME 23, WHOLE GENOME SHOTGUN SEQUENCE"/>
    <property type="match status" value="1"/>
</dbReference>
<dbReference type="Proteomes" id="UP000193285">
    <property type="component" value="Unassembled WGS sequence"/>
</dbReference>
<dbReference type="Pfam" id="PF13622">
    <property type="entry name" value="4HBT_3"/>
    <property type="match status" value="1"/>
</dbReference>